<evidence type="ECO:0000313" key="2">
    <source>
        <dbReference type="EMBL" id="KDS48985.1"/>
    </source>
</evidence>
<evidence type="ECO:0000313" key="3">
    <source>
        <dbReference type="Proteomes" id="UP000027661"/>
    </source>
</evidence>
<organism evidence="2 3">
    <name type="scientific">Phocaeicola vulgatus str. 3975 RP4</name>
    <dbReference type="NCBI Taxonomy" id="1339352"/>
    <lineage>
        <taxon>Bacteria</taxon>
        <taxon>Pseudomonadati</taxon>
        <taxon>Bacteroidota</taxon>
        <taxon>Bacteroidia</taxon>
        <taxon>Bacteroidales</taxon>
        <taxon>Bacteroidaceae</taxon>
        <taxon>Phocaeicola</taxon>
    </lineage>
</organism>
<keyword evidence="1" id="KW-0812">Transmembrane</keyword>
<dbReference type="Proteomes" id="UP000027661">
    <property type="component" value="Unassembled WGS sequence"/>
</dbReference>
<feature type="transmembrane region" description="Helical" evidence="1">
    <location>
        <begin position="40"/>
        <end position="63"/>
    </location>
</feature>
<proteinExistence type="predicted"/>
<sequence>MSAFHYKIVYTCFYNLFELNAFINAEEFPAFQTDGKRGTLLISCGILSPVYQTFALFVVYAAFPHLTLL</sequence>
<name>A0A069SAA1_PHOVU</name>
<protein>
    <submittedName>
        <fullName evidence="2">Uncharacterized protein</fullName>
    </submittedName>
</protein>
<gene>
    <name evidence="2" type="ORF">M099_3254</name>
</gene>
<keyword evidence="1" id="KW-0472">Membrane</keyword>
<evidence type="ECO:0000256" key="1">
    <source>
        <dbReference type="SAM" id="Phobius"/>
    </source>
</evidence>
<comment type="caution">
    <text evidence="2">The sequence shown here is derived from an EMBL/GenBank/DDBJ whole genome shotgun (WGS) entry which is preliminary data.</text>
</comment>
<dbReference type="AlphaFoldDB" id="A0A069SAA1"/>
<reference evidence="2 3" key="1">
    <citation type="submission" date="2014-04" db="EMBL/GenBank/DDBJ databases">
        <authorList>
            <person name="Sears C."/>
            <person name="Carroll K."/>
            <person name="Sack B.R."/>
            <person name="Qadri F."/>
            <person name="Myers L.L."/>
            <person name="Chung G.-T."/>
            <person name="Escheverria P."/>
            <person name="Fraser C.M."/>
            <person name="Sadzewicz L."/>
            <person name="Shefchek K.A."/>
            <person name="Tallon L."/>
            <person name="Das S.P."/>
            <person name="Daugherty S."/>
            <person name="Mongodin E.F."/>
        </authorList>
    </citation>
    <scope>NUCLEOTIDE SEQUENCE [LARGE SCALE GENOMIC DNA]</scope>
    <source>
        <strain evidence="2 3">3975 RP4</strain>
    </source>
</reference>
<dbReference type="PATRIC" id="fig|1339352.3.peg.3093"/>
<dbReference type="EMBL" id="JNHM01000079">
    <property type="protein sequence ID" value="KDS48985.1"/>
    <property type="molecule type" value="Genomic_DNA"/>
</dbReference>
<keyword evidence="1" id="KW-1133">Transmembrane helix</keyword>
<accession>A0A069SAA1</accession>